<feature type="compositionally biased region" description="Basic residues" evidence="1">
    <location>
        <begin position="155"/>
        <end position="164"/>
    </location>
</feature>
<organism evidence="3 4">
    <name type="scientific">Cordyceps javanica</name>
    <dbReference type="NCBI Taxonomy" id="43265"/>
    <lineage>
        <taxon>Eukaryota</taxon>
        <taxon>Fungi</taxon>
        <taxon>Dikarya</taxon>
        <taxon>Ascomycota</taxon>
        <taxon>Pezizomycotina</taxon>
        <taxon>Sordariomycetes</taxon>
        <taxon>Hypocreomycetidae</taxon>
        <taxon>Hypocreales</taxon>
        <taxon>Cordycipitaceae</taxon>
        <taxon>Cordyceps</taxon>
    </lineage>
</organism>
<protein>
    <submittedName>
        <fullName evidence="3">Uncharacterized protein</fullName>
    </submittedName>
</protein>
<evidence type="ECO:0000256" key="1">
    <source>
        <dbReference type="SAM" id="MobiDB-lite"/>
    </source>
</evidence>
<dbReference type="Proteomes" id="UP000315783">
    <property type="component" value="Unassembled WGS sequence"/>
</dbReference>
<evidence type="ECO:0000313" key="3">
    <source>
        <dbReference type="EMBL" id="TQW00229.1"/>
    </source>
</evidence>
<feature type="chain" id="PRO_5021853668" evidence="2">
    <location>
        <begin position="17"/>
        <end position="164"/>
    </location>
</feature>
<name>A0A545WC22_9HYPO</name>
<feature type="signal peptide" evidence="2">
    <location>
        <begin position="1"/>
        <end position="16"/>
    </location>
</feature>
<proteinExistence type="predicted"/>
<dbReference type="OrthoDB" id="5149762at2759"/>
<feature type="region of interest" description="Disordered" evidence="1">
    <location>
        <begin position="136"/>
        <end position="164"/>
    </location>
</feature>
<evidence type="ECO:0000256" key="2">
    <source>
        <dbReference type="SAM" id="SignalP"/>
    </source>
</evidence>
<reference evidence="3 4" key="1">
    <citation type="journal article" date="2019" name="Appl. Microbiol. Biotechnol.">
        <title>Genome sequence of Isaria javanica and comparative genome analysis insights into family S53 peptidase evolution in fungal entomopathogens.</title>
        <authorList>
            <person name="Lin R."/>
            <person name="Zhang X."/>
            <person name="Xin B."/>
            <person name="Zou M."/>
            <person name="Gao Y."/>
            <person name="Qin F."/>
            <person name="Hu Q."/>
            <person name="Xie B."/>
            <person name="Cheng X."/>
        </authorList>
    </citation>
    <scope>NUCLEOTIDE SEQUENCE [LARGE SCALE GENOMIC DNA]</scope>
    <source>
        <strain evidence="3 4">IJ1G</strain>
    </source>
</reference>
<accession>A0A545WC22</accession>
<sequence>MYSLPLLLGAAAGVNAIFGANIEAVLLDGNQYLCADSCAHQGFFFGPKASCRADETVLSVDEDDQPVADAITGGPFYCRGDPTLSSPYVHHRERKAGETPEQCDLWRYEDPDRLGCFVYKMPGEEGPDGETLQWADVAKLAQEDTRRTPPGRAPSRSRSRSRSR</sequence>
<gene>
    <name evidence="3" type="ORF">IF1G_00160</name>
</gene>
<evidence type="ECO:0000313" key="4">
    <source>
        <dbReference type="Proteomes" id="UP000315783"/>
    </source>
</evidence>
<dbReference type="AlphaFoldDB" id="A0A545WC22"/>
<comment type="caution">
    <text evidence="3">The sequence shown here is derived from an EMBL/GenBank/DDBJ whole genome shotgun (WGS) entry which is preliminary data.</text>
</comment>
<keyword evidence="4" id="KW-1185">Reference proteome</keyword>
<dbReference type="EMBL" id="SPUK01000001">
    <property type="protein sequence ID" value="TQW00229.1"/>
    <property type="molecule type" value="Genomic_DNA"/>
</dbReference>
<keyword evidence="2" id="KW-0732">Signal</keyword>